<proteinExistence type="predicted"/>
<sequence>MEVRARRATPVPEASQARRVRRARRASRAIPAPGASAARQAPPAPDPAAARPWRHCLCVMGSPSLLSASSVTPGRRRA</sequence>
<evidence type="ECO:0000313" key="2">
    <source>
        <dbReference type="EMBL" id="XCD05721.1"/>
    </source>
</evidence>
<protein>
    <submittedName>
        <fullName evidence="2">Uncharacterized protein</fullName>
    </submittedName>
</protein>
<feature type="compositionally biased region" description="Low complexity" evidence="1">
    <location>
        <begin position="28"/>
        <end position="50"/>
    </location>
</feature>
<accession>A0AAU8B368</accession>
<reference evidence="2" key="1">
    <citation type="submission" date="2024-03" db="EMBL/GenBank/DDBJ databases">
        <title>Diverse circular DNA viruses in blood, oral, and fecal samples of captive lemurs.</title>
        <authorList>
            <person name="Paietta E.N."/>
            <person name="Kraberger S."/>
            <person name="Lund M.C."/>
            <person name="Custer J.M."/>
            <person name="Vargas K.M."/>
            <person name="Ehmke E.E."/>
            <person name="Yoder A.D."/>
            <person name="Varsani A."/>
        </authorList>
    </citation>
    <scope>NUCLEOTIDE SEQUENCE</scope>
    <source>
        <strain evidence="2">Duke_24SF_44</strain>
    </source>
</reference>
<name>A0AAU8B368_9CAUD</name>
<dbReference type="EMBL" id="PP511596">
    <property type="protein sequence ID" value="XCD05721.1"/>
    <property type="molecule type" value="Genomic_DNA"/>
</dbReference>
<feature type="compositionally biased region" description="Basic residues" evidence="1">
    <location>
        <begin position="18"/>
        <end position="27"/>
    </location>
</feature>
<organism evidence="2">
    <name type="scientific">Dulem virus 38</name>
    <dbReference type="NCBI Taxonomy" id="3145756"/>
    <lineage>
        <taxon>Viruses</taxon>
        <taxon>Duplodnaviria</taxon>
        <taxon>Heunggongvirae</taxon>
        <taxon>Uroviricota</taxon>
        <taxon>Caudoviricetes</taxon>
    </lineage>
</organism>
<evidence type="ECO:0000256" key="1">
    <source>
        <dbReference type="SAM" id="MobiDB-lite"/>
    </source>
</evidence>
<feature type="region of interest" description="Disordered" evidence="1">
    <location>
        <begin position="1"/>
        <end position="50"/>
    </location>
</feature>